<dbReference type="InterPro" id="IPR036640">
    <property type="entry name" value="ABC1_TM_sf"/>
</dbReference>
<protein>
    <recommendedName>
        <fullName evidence="6">ABC transmembrane type-1 domain-containing protein</fullName>
    </recommendedName>
</protein>
<feature type="transmembrane region" description="Helical" evidence="5">
    <location>
        <begin position="102"/>
        <end position="122"/>
    </location>
</feature>
<gene>
    <name evidence="7" type="ORF">METZ01_LOCUS47953</name>
</gene>
<feature type="transmembrane region" description="Helical" evidence="5">
    <location>
        <begin position="324"/>
        <end position="345"/>
    </location>
</feature>
<evidence type="ECO:0000256" key="3">
    <source>
        <dbReference type="ARBA" id="ARBA00022989"/>
    </source>
</evidence>
<name>A0A381RVJ0_9ZZZZ</name>
<feature type="transmembrane region" description="Helical" evidence="5">
    <location>
        <begin position="219"/>
        <end position="237"/>
    </location>
</feature>
<dbReference type="GO" id="GO:0016020">
    <property type="term" value="C:membrane"/>
    <property type="evidence" value="ECO:0007669"/>
    <property type="project" value="UniProtKB-SubCell"/>
</dbReference>
<dbReference type="PROSITE" id="PS50929">
    <property type="entry name" value="ABC_TM1F"/>
    <property type="match status" value="1"/>
</dbReference>
<dbReference type="InterPro" id="IPR011527">
    <property type="entry name" value="ABC1_TM_dom"/>
</dbReference>
<organism evidence="7">
    <name type="scientific">marine metagenome</name>
    <dbReference type="NCBI Taxonomy" id="408172"/>
    <lineage>
        <taxon>unclassified sequences</taxon>
        <taxon>metagenomes</taxon>
        <taxon>ecological metagenomes</taxon>
    </lineage>
</organism>
<evidence type="ECO:0000259" key="6">
    <source>
        <dbReference type="PROSITE" id="PS50929"/>
    </source>
</evidence>
<dbReference type="PANTHER" id="PTHR24221:SF654">
    <property type="entry name" value="ATP-BINDING CASSETTE SUB-FAMILY B MEMBER 6"/>
    <property type="match status" value="1"/>
</dbReference>
<feature type="non-terminal residue" evidence="7">
    <location>
        <position position="399"/>
    </location>
</feature>
<evidence type="ECO:0000256" key="2">
    <source>
        <dbReference type="ARBA" id="ARBA00022692"/>
    </source>
</evidence>
<dbReference type="GO" id="GO:0005524">
    <property type="term" value="F:ATP binding"/>
    <property type="evidence" value="ECO:0007669"/>
    <property type="project" value="InterPro"/>
</dbReference>
<reference evidence="7" key="1">
    <citation type="submission" date="2018-05" db="EMBL/GenBank/DDBJ databases">
        <authorList>
            <person name="Lanie J.A."/>
            <person name="Ng W.-L."/>
            <person name="Kazmierczak K.M."/>
            <person name="Andrzejewski T.M."/>
            <person name="Davidsen T.M."/>
            <person name="Wayne K.J."/>
            <person name="Tettelin H."/>
            <person name="Glass J.I."/>
            <person name="Rusch D."/>
            <person name="Podicherti R."/>
            <person name="Tsui H.-C.T."/>
            <person name="Winkler M.E."/>
        </authorList>
    </citation>
    <scope>NUCLEOTIDE SEQUENCE</scope>
</reference>
<dbReference type="Gene3D" id="1.20.1560.10">
    <property type="entry name" value="ABC transporter type 1, transmembrane domain"/>
    <property type="match status" value="1"/>
</dbReference>
<feature type="domain" description="ABC transmembrane type-1" evidence="6">
    <location>
        <begin position="154"/>
        <end position="391"/>
    </location>
</feature>
<dbReference type="Pfam" id="PF00664">
    <property type="entry name" value="ABC_membrane"/>
    <property type="match status" value="1"/>
</dbReference>
<sequence length="399" mass="43978">MFESIFGKGGRARYDDQVDIDTELSNKETFFLVGRAVGLLKPVKELFFAKFLLSTGMWVPGLLLPWIGKIIVDHVVGGKALDDVELRYPPFMDPILASLQGLGPMQIMMVLSILYVGLLFFIGTRAGGTGAYLYEGSDAATQAENQISGGGSEAGGLWGLLEYWVNVRLTQRMVNLLRTDLFQGLTRLSLTTVQDQRIGDSMYRVLYDAPMVPEVVYQLTLRPLAILIAALIQIYLIEYTYGDISPELVWVAWSAFPIAIAITFPFSGLIRRTNQTKRAAGSSTTSSMEESLDSITAVQSLGGMDREKERFAERSEESFLRERYAIVVWAIVVALGGIFLSSLLIYWGRGVAHDVIGGLLTPGDFFALIGILVAIFYAAGELGDTWIFVQEPAAALRRV</sequence>
<dbReference type="InterPro" id="IPR039421">
    <property type="entry name" value="Type_1_exporter"/>
</dbReference>
<evidence type="ECO:0000256" key="5">
    <source>
        <dbReference type="SAM" id="Phobius"/>
    </source>
</evidence>
<feature type="transmembrane region" description="Helical" evidence="5">
    <location>
        <begin position="365"/>
        <end position="389"/>
    </location>
</feature>
<keyword evidence="2 5" id="KW-0812">Transmembrane</keyword>
<comment type="subcellular location">
    <subcellularLocation>
        <location evidence="1">Membrane</location>
        <topology evidence="1">Multi-pass membrane protein</topology>
    </subcellularLocation>
</comment>
<accession>A0A381RVJ0</accession>
<dbReference type="GO" id="GO:0140359">
    <property type="term" value="F:ABC-type transporter activity"/>
    <property type="evidence" value="ECO:0007669"/>
    <property type="project" value="InterPro"/>
</dbReference>
<dbReference type="AlphaFoldDB" id="A0A381RVJ0"/>
<dbReference type="PANTHER" id="PTHR24221">
    <property type="entry name" value="ATP-BINDING CASSETTE SUB-FAMILY B"/>
    <property type="match status" value="1"/>
</dbReference>
<feature type="transmembrane region" description="Helical" evidence="5">
    <location>
        <begin position="47"/>
        <end position="67"/>
    </location>
</feature>
<dbReference type="EMBL" id="UINC01002293">
    <property type="protein sequence ID" value="SUZ95099.1"/>
    <property type="molecule type" value="Genomic_DNA"/>
</dbReference>
<evidence type="ECO:0000313" key="7">
    <source>
        <dbReference type="EMBL" id="SUZ95099.1"/>
    </source>
</evidence>
<proteinExistence type="predicted"/>
<feature type="transmembrane region" description="Helical" evidence="5">
    <location>
        <begin position="249"/>
        <end position="270"/>
    </location>
</feature>
<evidence type="ECO:0000256" key="1">
    <source>
        <dbReference type="ARBA" id="ARBA00004141"/>
    </source>
</evidence>
<keyword evidence="4 5" id="KW-0472">Membrane</keyword>
<dbReference type="SUPFAM" id="SSF90123">
    <property type="entry name" value="ABC transporter transmembrane region"/>
    <property type="match status" value="1"/>
</dbReference>
<evidence type="ECO:0000256" key="4">
    <source>
        <dbReference type="ARBA" id="ARBA00023136"/>
    </source>
</evidence>
<keyword evidence="3 5" id="KW-1133">Transmembrane helix</keyword>